<keyword evidence="5" id="KW-1185">Reference proteome</keyword>
<proteinExistence type="predicted"/>
<accession>A0A1C6SAN0</accession>
<reference evidence="4 5" key="1">
    <citation type="submission" date="2016-06" db="EMBL/GenBank/DDBJ databases">
        <authorList>
            <person name="Kjaerup R.B."/>
            <person name="Dalgaard T.S."/>
            <person name="Juul-Madsen H.R."/>
        </authorList>
    </citation>
    <scope>NUCLEOTIDE SEQUENCE [LARGE SCALE GENOMIC DNA]</scope>
    <source>
        <strain evidence="4 5">DSM 43818</strain>
    </source>
</reference>
<dbReference type="Gene3D" id="3.90.79.10">
    <property type="entry name" value="Nucleoside Triphosphate Pyrophosphohydrolase"/>
    <property type="match status" value="2"/>
</dbReference>
<dbReference type="PANTHER" id="PTHR43046:SF14">
    <property type="entry name" value="MUTT_NUDIX FAMILY PROTEIN"/>
    <property type="match status" value="1"/>
</dbReference>
<evidence type="ECO:0000256" key="2">
    <source>
        <dbReference type="ARBA" id="ARBA00022801"/>
    </source>
</evidence>
<name>A0A1C6SAN0_9ACTN</name>
<keyword evidence="2" id="KW-0378">Hydrolase</keyword>
<dbReference type="PANTHER" id="PTHR43046">
    <property type="entry name" value="GDP-MANNOSE MANNOSYL HYDROLASE"/>
    <property type="match status" value="1"/>
</dbReference>
<dbReference type="InterPro" id="IPR015797">
    <property type="entry name" value="NUDIX_hydrolase-like_dom_sf"/>
</dbReference>
<gene>
    <name evidence="4" type="ORF">GA0070616_3332</name>
</gene>
<evidence type="ECO:0000256" key="1">
    <source>
        <dbReference type="ARBA" id="ARBA00001946"/>
    </source>
</evidence>
<dbReference type="InterPro" id="IPR000086">
    <property type="entry name" value="NUDIX_hydrolase_dom"/>
</dbReference>
<dbReference type="GO" id="GO:0016787">
    <property type="term" value="F:hydrolase activity"/>
    <property type="evidence" value="ECO:0007669"/>
    <property type="project" value="UniProtKB-KW"/>
</dbReference>
<organism evidence="4 5">
    <name type="scientific">Micromonospora nigra</name>
    <dbReference type="NCBI Taxonomy" id="145857"/>
    <lineage>
        <taxon>Bacteria</taxon>
        <taxon>Bacillati</taxon>
        <taxon>Actinomycetota</taxon>
        <taxon>Actinomycetes</taxon>
        <taxon>Micromonosporales</taxon>
        <taxon>Micromonosporaceae</taxon>
        <taxon>Micromonospora</taxon>
    </lineage>
</organism>
<sequence length="335" mass="34800">MTGPAGPPAVAVLVTHPDGRILLVPTRAGHWTLPTAVPTAGESPRQTATRAVDEAVGLTPRVGGPLLLDWTNEGAYQIFDGGDVGGSAVRRIEAGGRAVLVSPGELSTRTAPVEAYRIDTALRARAGGTTAYLEQGEVPAVLAAMGRYRIAPRLHSGAAWTWHTGPVPAELPIRHCWVWLFVPDGRVVGYVDVAGTVGLPGGTLEPHEGRDAVAAAIREVAEETQLGMTDPVHIGYLVDDQPGRRPVARVRMAAAVTTVGPPAPDPATGTVHRRILVPPRLVGELCGWGAGAAAQTEAAVTVAAREWAIPEPDPALGVSELTGNSVTGRVASVDR</sequence>
<dbReference type="SUPFAM" id="SSF55811">
    <property type="entry name" value="Nudix"/>
    <property type="match status" value="2"/>
</dbReference>
<evidence type="ECO:0000313" key="4">
    <source>
        <dbReference type="EMBL" id="SCL26557.1"/>
    </source>
</evidence>
<dbReference type="AlphaFoldDB" id="A0A1C6SAN0"/>
<dbReference type="EMBL" id="FMHT01000003">
    <property type="protein sequence ID" value="SCL26557.1"/>
    <property type="molecule type" value="Genomic_DNA"/>
</dbReference>
<comment type="cofactor">
    <cofactor evidence="1">
        <name>Mg(2+)</name>
        <dbReference type="ChEBI" id="CHEBI:18420"/>
    </cofactor>
</comment>
<evidence type="ECO:0000259" key="3">
    <source>
        <dbReference type="Pfam" id="PF00293"/>
    </source>
</evidence>
<protein>
    <submittedName>
        <fullName evidence="4">NUDIX domain-containing protein</fullName>
    </submittedName>
</protein>
<dbReference type="OrthoDB" id="4247482at2"/>
<dbReference type="Proteomes" id="UP000199699">
    <property type="component" value="Unassembled WGS sequence"/>
</dbReference>
<dbReference type="Pfam" id="PF00293">
    <property type="entry name" value="NUDIX"/>
    <property type="match status" value="1"/>
</dbReference>
<evidence type="ECO:0000313" key="5">
    <source>
        <dbReference type="Proteomes" id="UP000199699"/>
    </source>
</evidence>
<feature type="domain" description="Nudix hydrolase" evidence="3">
    <location>
        <begin position="8"/>
        <end position="73"/>
    </location>
</feature>
<dbReference type="STRING" id="145857.GA0070616_3332"/>
<dbReference type="RefSeq" id="WP_091082915.1">
    <property type="nucleotide sequence ID" value="NZ_FMHT01000003.1"/>
</dbReference>